<organism evidence="2 3">
    <name type="scientific">Gossypium australe</name>
    <dbReference type="NCBI Taxonomy" id="47621"/>
    <lineage>
        <taxon>Eukaryota</taxon>
        <taxon>Viridiplantae</taxon>
        <taxon>Streptophyta</taxon>
        <taxon>Embryophyta</taxon>
        <taxon>Tracheophyta</taxon>
        <taxon>Spermatophyta</taxon>
        <taxon>Magnoliopsida</taxon>
        <taxon>eudicotyledons</taxon>
        <taxon>Gunneridae</taxon>
        <taxon>Pentapetalae</taxon>
        <taxon>rosids</taxon>
        <taxon>malvids</taxon>
        <taxon>Malvales</taxon>
        <taxon>Malvaceae</taxon>
        <taxon>Malvoideae</taxon>
        <taxon>Gossypium</taxon>
    </lineage>
</organism>
<dbReference type="EMBL" id="SMMG02000001">
    <property type="protein sequence ID" value="KAA3487546.1"/>
    <property type="molecule type" value="Genomic_DNA"/>
</dbReference>
<dbReference type="AlphaFoldDB" id="A0A5B6X1Q5"/>
<keyword evidence="3" id="KW-1185">Reference proteome</keyword>
<evidence type="ECO:0000313" key="2">
    <source>
        <dbReference type="EMBL" id="KAA3487546.1"/>
    </source>
</evidence>
<proteinExistence type="predicted"/>
<dbReference type="Proteomes" id="UP000325315">
    <property type="component" value="Unassembled WGS sequence"/>
</dbReference>
<gene>
    <name evidence="2" type="ORF">EPI10_031363</name>
</gene>
<protein>
    <submittedName>
        <fullName evidence="2">Non-specific phospholipase C6-like</fullName>
    </submittedName>
</protein>
<reference evidence="3" key="1">
    <citation type="journal article" date="2019" name="Plant Biotechnol. J.">
        <title>Genome sequencing of the Australian wild diploid species Gossypium australe highlights disease resistance and delayed gland morphogenesis.</title>
        <authorList>
            <person name="Cai Y."/>
            <person name="Cai X."/>
            <person name="Wang Q."/>
            <person name="Wang P."/>
            <person name="Zhang Y."/>
            <person name="Cai C."/>
            <person name="Xu Y."/>
            <person name="Wang K."/>
            <person name="Zhou Z."/>
            <person name="Wang C."/>
            <person name="Geng S."/>
            <person name="Li B."/>
            <person name="Dong Q."/>
            <person name="Hou Y."/>
            <person name="Wang H."/>
            <person name="Ai P."/>
            <person name="Liu Z."/>
            <person name="Yi F."/>
            <person name="Sun M."/>
            <person name="An G."/>
            <person name="Cheng J."/>
            <person name="Zhang Y."/>
            <person name="Shi Q."/>
            <person name="Xie Y."/>
            <person name="Shi X."/>
            <person name="Chang Y."/>
            <person name="Huang F."/>
            <person name="Chen Y."/>
            <person name="Hong S."/>
            <person name="Mi L."/>
            <person name="Sun Q."/>
            <person name="Zhang L."/>
            <person name="Zhou B."/>
            <person name="Peng R."/>
            <person name="Zhang X."/>
            <person name="Liu F."/>
        </authorList>
    </citation>
    <scope>NUCLEOTIDE SEQUENCE [LARGE SCALE GENOMIC DNA]</scope>
    <source>
        <strain evidence="3">cv. PA1801</strain>
    </source>
</reference>
<evidence type="ECO:0000313" key="3">
    <source>
        <dbReference type="Proteomes" id="UP000325315"/>
    </source>
</evidence>
<accession>A0A5B6X1Q5</accession>
<name>A0A5B6X1Q5_9ROSI</name>
<comment type="caution">
    <text evidence="2">The sequence shown here is derived from an EMBL/GenBank/DDBJ whole genome shotgun (WGS) entry which is preliminary data.</text>
</comment>
<feature type="region of interest" description="Disordered" evidence="1">
    <location>
        <begin position="99"/>
        <end position="133"/>
    </location>
</feature>
<evidence type="ECO:0000256" key="1">
    <source>
        <dbReference type="SAM" id="MobiDB-lite"/>
    </source>
</evidence>
<feature type="compositionally biased region" description="Acidic residues" evidence="1">
    <location>
        <begin position="108"/>
        <end position="125"/>
    </location>
</feature>
<sequence>MPLYTIGSSTAVTHQDHSGVSDGKQILWSRHSFEAIEQQVFGSSTIPSMSSCMEQALSMSKNLFETLGLDGATGGALMNRMYEDAYELIEKLSCLKNPTQEMHKENTDDLQEEPLEANNEPEPEEVVALAVEP</sequence>
<dbReference type="OrthoDB" id="5135119at2759"/>